<evidence type="ECO:0000313" key="2">
    <source>
        <dbReference type="Proteomes" id="UP000002366"/>
    </source>
</evidence>
<accession>D5ED84</accession>
<dbReference type="OrthoDB" id="6408at2"/>
<sequence length="67" mass="7115">MESGKAPVTEGYSAYETEGVTLWIPDFMAFKNDEVIIDLKGFLWAANLVVVSALLGQGSGCGSCSCH</sequence>
<evidence type="ECO:0000313" key="1">
    <source>
        <dbReference type="EMBL" id="ADE56516.1"/>
    </source>
</evidence>
<dbReference type="STRING" id="572547.Amico_0373"/>
<dbReference type="AlphaFoldDB" id="D5ED84"/>
<dbReference type="KEGG" id="aco:Amico_0373"/>
<dbReference type="RefSeq" id="WP_013047782.1">
    <property type="nucleotide sequence ID" value="NC_014011.1"/>
</dbReference>
<keyword evidence="2" id="KW-1185">Reference proteome</keyword>
<reference evidence="1 2" key="1">
    <citation type="journal article" date="2010" name="Stand. Genomic Sci.">
        <title>Complete genome sequence of Aminobacterium colombiense type strain (ALA-1).</title>
        <authorList>
            <person name="Chertkov O."/>
            <person name="Sikorski J."/>
            <person name="Brambilla E."/>
            <person name="Lapidus A."/>
            <person name="Copeland A."/>
            <person name="Glavina Del Rio T."/>
            <person name="Nolan M."/>
            <person name="Lucas S."/>
            <person name="Tice H."/>
            <person name="Cheng J.F."/>
            <person name="Han C."/>
            <person name="Detter J.C."/>
            <person name="Bruce D."/>
            <person name="Tapia R."/>
            <person name="Goodwin L."/>
            <person name="Pitluck S."/>
            <person name="Liolios K."/>
            <person name="Ivanova N."/>
            <person name="Mavromatis K."/>
            <person name="Ovchinnikova G."/>
            <person name="Pati A."/>
            <person name="Chen A."/>
            <person name="Palaniappan K."/>
            <person name="Land M."/>
            <person name="Hauser L."/>
            <person name="Chang Y.J."/>
            <person name="Jeffries C.D."/>
            <person name="Spring S."/>
            <person name="Rohde M."/>
            <person name="Goker M."/>
            <person name="Bristow J."/>
            <person name="Eisen J.A."/>
            <person name="Markowitz V."/>
            <person name="Hugenholtz P."/>
            <person name="Kyrpides N.C."/>
            <person name="Klenk H.P."/>
        </authorList>
    </citation>
    <scope>NUCLEOTIDE SEQUENCE [LARGE SCALE GENOMIC DNA]</scope>
    <source>
        <strain evidence="2">DSM 12261 / ALA-1</strain>
    </source>
</reference>
<protein>
    <submittedName>
        <fullName evidence="1">Uncharacterized protein</fullName>
    </submittedName>
</protein>
<proteinExistence type="predicted"/>
<organism evidence="1 2">
    <name type="scientific">Aminobacterium colombiense (strain DSM 12261 / ALA-1)</name>
    <dbReference type="NCBI Taxonomy" id="572547"/>
    <lineage>
        <taxon>Bacteria</taxon>
        <taxon>Thermotogati</taxon>
        <taxon>Synergistota</taxon>
        <taxon>Synergistia</taxon>
        <taxon>Synergistales</taxon>
        <taxon>Aminobacteriaceae</taxon>
        <taxon>Aminobacterium</taxon>
    </lineage>
</organism>
<dbReference type="EMBL" id="CP001997">
    <property type="protein sequence ID" value="ADE56516.1"/>
    <property type="molecule type" value="Genomic_DNA"/>
</dbReference>
<dbReference type="Proteomes" id="UP000002366">
    <property type="component" value="Chromosome"/>
</dbReference>
<dbReference type="HOGENOM" id="CLU_2802936_0_0_0"/>
<gene>
    <name evidence="1" type="ordered locus">Amico_0373</name>
</gene>
<name>D5ED84_AMICL</name>